<dbReference type="AlphaFoldDB" id="A0A7J7U899"/>
<accession>A0A7J7U899</accession>
<proteinExistence type="predicted"/>
<feature type="compositionally biased region" description="Low complexity" evidence="1">
    <location>
        <begin position="24"/>
        <end position="38"/>
    </location>
</feature>
<feature type="compositionally biased region" description="Low complexity" evidence="1">
    <location>
        <begin position="1"/>
        <end position="13"/>
    </location>
</feature>
<gene>
    <name evidence="2" type="ORF">mPipKuh1_009188</name>
</gene>
<feature type="compositionally biased region" description="Pro residues" evidence="1">
    <location>
        <begin position="59"/>
        <end position="73"/>
    </location>
</feature>
<dbReference type="EMBL" id="JACAGB010000022">
    <property type="protein sequence ID" value="KAF6309088.1"/>
    <property type="molecule type" value="Genomic_DNA"/>
</dbReference>
<sequence length="205" mass="21555">MWLSSRSLPASSSGQTGFLLVSEAPGTPTTGPRAPAGPSAWTGLHDGTAHSLPYLWRNPPHPVSKPAPLPGPRQPSSAPADLAQRTVLAGRAGSVPCGVSAQVSSGREGRGGRRSRLWVVSEPRLPRTSVSFPGAQRPPWERRGSRPRKARPGKERPDRGAPVGPRGGSRMVPCGNNGRCQLSNAIYLVSDMRNKAKAGTPLSSL</sequence>
<organism evidence="2 3">
    <name type="scientific">Pipistrellus kuhlii</name>
    <name type="common">Kuhl's pipistrelle</name>
    <dbReference type="NCBI Taxonomy" id="59472"/>
    <lineage>
        <taxon>Eukaryota</taxon>
        <taxon>Metazoa</taxon>
        <taxon>Chordata</taxon>
        <taxon>Craniata</taxon>
        <taxon>Vertebrata</taxon>
        <taxon>Euteleostomi</taxon>
        <taxon>Mammalia</taxon>
        <taxon>Eutheria</taxon>
        <taxon>Laurasiatheria</taxon>
        <taxon>Chiroptera</taxon>
        <taxon>Yangochiroptera</taxon>
        <taxon>Vespertilionidae</taxon>
        <taxon>Pipistrellus</taxon>
    </lineage>
</organism>
<evidence type="ECO:0000313" key="3">
    <source>
        <dbReference type="Proteomes" id="UP000558488"/>
    </source>
</evidence>
<evidence type="ECO:0000256" key="1">
    <source>
        <dbReference type="SAM" id="MobiDB-lite"/>
    </source>
</evidence>
<feature type="region of interest" description="Disordered" evidence="1">
    <location>
        <begin position="1"/>
        <end position="79"/>
    </location>
</feature>
<dbReference type="Proteomes" id="UP000558488">
    <property type="component" value="Unassembled WGS sequence"/>
</dbReference>
<feature type="region of interest" description="Disordered" evidence="1">
    <location>
        <begin position="91"/>
        <end position="176"/>
    </location>
</feature>
<keyword evidence="3" id="KW-1185">Reference proteome</keyword>
<comment type="caution">
    <text evidence="2">The sequence shown here is derived from an EMBL/GenBank/DDBJ whole genome shotgun (WGS) entry which is preliminary data.</text>
</comment>
<evidence type="ECO:0000313" key="2">
    <source>
        <dbReference type="EMBL" id="KAF6309088.1"/>
    </source>
</evidence>
<protein>
    <submittedName>
        <fullName evidence="2">Uncharacterized protein</fullName>
    </submittedName>
</protein>
<reference evidence="2 3" key="1">
    <citation type="journal article" date="2020" name="Nature">
        <title>Six reference-quality genomes reveal evolution of bat adaptations.</title>
        <authorList>
            <person name="Jebb D."/>
            <person name="Huang Z."/>
            <person name="Pippel M."/>
            <person name="Hughes G.M."/>
            <person name="Lavrichenko K."/>
            <person name="Devanna P."/>
            <person name="Winkler S."/>
            <person name="Jermiin L.S."/>
            <person name="Skirmuntt E.C."/>
            <person name="Katzourakis A."/>
            <person name="Burkitt-Gray L."/>
            <person name="Ray D.A."/>
            <person name="Sullivan K.A.M."/>
            <person name="Roscito J.G."/>
            <person name="Kirilenko B.M."/>
            <person name="Davalos L.M."/>
            <person name="Corthals A.P."/>
            <person name="Power M.L."/>
            <person name="Jones G."/>
            <person name="Ransome R.D."/>
            <person name="Dechmann D.K.N."/>
            <person name="Locatelli A.G."/>
            <person name="Puechmaille S.J."/>
            <person name="Fedrigo O."/>
            <person name="Jarvis E.D."/>
            <person name="Hiller M."/>
            <person name="Vernes S.C."/>
            <person name="Myers E.W."/>
            <person name="Teeling E.C."/>
        </authorList>
    </citation>
    <scope>NUCLEOTIDE SEQUENCE [LARGE SCALE GENOMIC DNA]</scope>
    <source>
        <strain evidence="2">MPipKuh1</strain>
        <tissue evidence="2">Flight muscle</tissue>
    </source>
</reference>
<name>A0A7J7U899_PIPKU</name>